<dbReference type="GO" id="GO:0007165">
    <property type="term" value="P:signal transduction"/>
    <property type="evidence" value="ECO:0007669"/>
    <property type="project" value="UniProtKB-KW"/>
</dbReference>
<proteinExistence type="inferred from homology"/>
<dbReference type="PROSITE" id="PS50111">
    <property type="entry name" value="CHEMOTAXIS_TRANSDUC_2"/>
    <property type="match status" value="1"/>
</dbReference>
<dbReference type="GO" id="GO:0016020">
    <property type="term" value="C:membrane"/>
    <property type="evidence" value="ECO:0007669"/>
    <property type="project" value="InterPro"/>
</dbReference>
<dbReference type="EMBL" id="JABZMI010000359">
    <property type="protein sequence ID" value="MBF1166131.1"/>
    <property type="molecule type" value="Genomic_DNA"/>
</dbReference>
<feature type="non-terminal residue" evidence="5">
    <location>
        <position position="1"/>
    </location>
</feature>
<comment type="similarity">
    <text evidence="2">Belongs to the methyl-accepting chemotaxis (MCP) protein family.</text>
</comment>
<dbReference type="PANTHER" id="PTHR32089:SF112">
    <property type="entry name" value="LYSOZYME-LIKE PROTEIN-RELATED"/>
    <property type="match status" value="1"/>
</dbReference>
<keyword evidence="1 3" id="KW-0807">Transducer</keyword>
<dbReference type="PANTHER" id="PTHR32089">
    <property type="entry name" value="METHYL-ACCEPTING CHEMOTAXIS PROTEIN MCPB"/>
    <property type="match status" value="1"/>
</dbReference>
<dbReference type="GO" id="GO:0006935">
    <property type="term" value="P:chemotaxis"/>
    <property type="evidence" value="ECO:0007669"/>
    <property type="project" value="InterPro"/>
</dbReference>
<sequence length="186" mass="19392">IARTVDEFVRSTQAITSMTKEVRDIADQTNLLALNAAIEAARAGEAGRGFAVVADEVRKLAEKSGKSANEIDAVTQSIMAQSDAVQAAIDAGEQSIAASTQLAGEVEGVLSHSREAVLQSRHGVNDITESVSEQKVASTEIAQSMERIANMVEETNAAAQSVSTSTGDLRALSQSLAMAVSGFRVA</sequence>
<gene>
    <name evidence="5" type="ORF">HXL68_13955</name>
</gene>
<accession>A0A930BVT1</accession>
<evidence type="ECO:0000313" key="5">
    <source>
        <dbReference type="EMBL" id="MBF1166131.1"/>
    </source>
</evidence>
<evidence type="ECO:0000256" key="3">
    <source>
        <dbReference type="PROSITE-ProRule" id="PRU00284"/>
    </source>
</evidence>
<dbReference type="Pfam" id="PF00015">
    <property type="entry name" value="MCPsignal"/>
    <property type="match status" value="1"/>
</dbReference>
<dbReference type="InterPro" id="IPR004089">
    <property type="entry name" value="MCPsignal_dom"/>
</dbReference>
<dbReference type="Proteomes" id="UP000718593">
    <property type="component" value="Unassembled WGS sequence"/>
</dbReference>
<name>A0A930BVT1_9RHOO</name>
<dbReference type="Gene3D" id="1.10.287.950">
    <property type="entry name" value="Methyl-accepting chemotaxis protein"/>
    <property type="match status" value="1"/>
</dbReference>
<dbReference type="PRINTS" id="PR00260">
    <property type="entry name" value="CHEMTRNSDUCR"/>
</dbReference>
<evidence type="ECO:0000259" key="4">
    <source>
        <dbReference type="PROSITE" id="PS50111"/>
    </source>
</evidence>
<organism evidence="5 6">
    <name type="scientific">Dechloromonas agitata</name>
    <dbReference type="NCBI Taxonomy" id="73030"/>
    <lineage>
        <taxon>Bacteria</taxon>
        <taxon>Pseudomonadati</taxon>
        <taxon>Pseudomonadota</taxon>
        <taxon>Betaproteobacteria</taxon>
        <taxon>Rhodocyclales</taxon>
        <taxon>Azonexaceae</taxon>
        <taxon>Dechloromonas</taxon>
    </lineage>
</organism>
<evidence type="ECO:0000256" key="1">
    <source>
        <dbReference type="ARBA" id="ARBA00023224"/>
    </source>
</evidence>
<dbReference type="GO" id="GO:0004888">
    <property type="term" value="F:transmembrane signaling receptor activity"/>
    <property type="evidence" value="ECO:0007669"/>
    <property type="project" value="InterPro"/>
</dbReference>
<evidence type="ECO:0000313" key="6">
    <source>
        <dbReference type="Proteomes" id="UP000718593"/>
    </source>
</evidence>
<evidence type="ECO:0000256" key="2">
    <source>
        <dbReference type="ARBA" id="ARBA00029447"/>
    </source>
</evidence>
<reference evidence="5" key="1">
    <citation type="submission" date="2020-04" db="EMBL/GenBank/DDBJ databases">
        <title>Deep metagenomics examines the oral microbiome during advanced dental caries in children, revealing novel taxa and co-occurrences with host molecules.</title>
        <authorList>
            <person name="Baker J.L."/>
            <person name="Morton J.T."/>
            <person name="Dinis M."/>
            <person name="Alvarez R."/>
            <person name="Tran N.C."/>
            <person name="Knight R."/>
            <person name="Edlund A."/>
        </authorList>
    </citation>
    <scope>NUCLEOTIDE SEQUENCE</scope>
    <source>
        <strain evidence="5">JCVI_32_bin.24</strain>
    </source>
</reference>
<feature type="domain" description="Methyl-accepting transducer" evidence="4">
    <location>
        <begin position="1"/>
        <end position="149"/>
    </location>
</feature>
<protein>
    <submittedName>
        <fullName evidence="5">Methyl-accepting chemotaxis protein</fullName>
    </submittedName>
</protein>
<dbReference type="AlphaFoldDB" id="A0A930BVT1"/>
<dbReference type="InterPro" id="IPR004090">
    <property type="entry name" value="Chemotax_Me-accpt_rcpt"/>
</dbReference>
<dbReference type="SMART" id="SM00283">
    <property type="entry name" value="MA"/>
    <property type="match status" value="1"/>
</dbReference>
<dbReference type="SUPFAM" id="SSF58104">
    <property type="entry name" value="Methyl-accepting chemotaxis protein (MCP) signaling domain"/>
    <property type="match status" value="1"/>
</dbReference>
<comment type="caution">
    <text evidence="5">The sequence shown here is derived from an EMBL/GenBank/DDBJ whole genome shotgun (WGS) entry which is preliminary data.</text>
</comment>